<evidence type="ECO:0000313" key="9">
    <source>
        <dbReference type="EMBL" id="NIR74970.1"/>
    </source>
</evidence>
<dbReference type="NCBIfam" id="TIGR01730">
    <property type="entry name" value="RND_mfp"/>
    <property type="match status" value="1"/>
</dbReference>
<dbReference type="AlphaFoldDB" id="A0AAE5CBX7"/>
<dbReference type="Pfam" id="PF25967">
    <property type="entry name" value="RND-MFP_C"/>
    <property type="match status" value="1"/>
</dbReference>
<comment type="similarity">
    <text evidence="2">Belongs to the membrane fusion protein (MFP) (TC 8.A.1) family.</text>
</comment>
<organism evidence="9 10">
    <name type="scientific">Candidatus Kutchimonas denitrificans</name>
    <dbReference type="NCBI Taxonomy" id="3056748"/>
    <lineage>
        <taxon>Bacteria</taxon>
        <taxon>Pseudomonadati</taxon>
        <taxon>Gemmatimonadota</taxon>
        <taxon>Gemmatimonadia</taxon>
        <taxon>Candidatus Palauibacterales</taxon>
        <taxon>Candidatus Palauibacteraceae</taxon>
        <taxon>Candidatus Kutchimonas</taxon>
    </lineage>
</organism>
<keyword evidence="3" id="KW-0813">Transport</keyword>
<dbReference type="Gene3D" id="2.40.30.170">
    <property type="match status" value="1"/>
</dbReference>
<dbReference type="InterPro" id="IPR058627">
    <property type="entry name" value="MdtA-like_C"/>
</dbReference>
<name>A0AAE5CBX7_9BACT</name>
<reference evidence="9 10" key="1">
    <citation type="submission" date="2020-01" db="EMBL/GenBank/DDBJ databases">
        <title>Genomes assembled from Gulf of Kutch pelagic sediment metagenomes.</title>
        <authorList>
            <person name="Chandrashekar M."/>
            <person name="Mahajan M.S."/>
            <person name="Dave K.J."/>
            <person name="Vatsa P."/>
            <person name="Nathani N.M."/>
        </authorList>
    </citation>
    <scope>NUCLEOTIDE SEQUENCE [LARGE SCALE GENOMIC DNA]</scope>
    <source>
        <strain evidence="9">KS3-K002</strain>
    </source>
</reference>
<dbReference type="InterPro" id="IPR058625">
    <property type="entry name" value="MdtA-like_BSH"/>
</dbReference>
<evidence type="ECO:0000259" key="7">
    <source>
        <dbReference type="Pfam" id="PF25967"/>
    </source>
</evidence>
<evidence type="ECO:0000256" key="3">
    <source>
        <dbReference type="ARBA" id="ARBA00022448"/>
    </source>
</evidence>
<dbReference type="PANTHER" id="PTHR30469">
    <property type="entry name" value="MULTIDRUG RESISTANCE PROTEIN MDTA"/>
    <property type="match status" value="1"/>
</dbReference>
<dbReference type="Pfam" id="PF25917">
    <property type="entry name" value="BSH_RND"/>
    <property type="match status" value="1"/>
</dbReference>
<proteinExistence type="inferred from homology"/>
<feature type="domain" description="Multidrug resistance protein MdtA-like C-terminal permuted SH3" evidence="7">
    <location>
        <begin position="361"/>
        <end position="400"/>
    </location>
</feature>
<dbReference type="Proteomes" id="UP000702544">
    <property type="component" value="Unassembled WGS sequence"/>
</dbReference>
<dbReference type="InterPro" id="IPR006143">
    <property type="entry name" value="RND_pump_MFP"/>
</dbReference>
<keyword evidence="4" id="KW-0175">Coiled coil</keyword>
<dbReference type="SUPFAM" id="SSF111369">
    <property type="entry name" value="HlyD-like secretion proteins"/>
    <property type="match status" value="1"/>
</dbReference>
<comment type="subcellular location">
    <subcellularLocation>
        <location evidence="1">Cell envelope</location>
    </subcellularLocation>
</comment>
<dbReference type="Gene3D" id="1.10.287.470">
    <property type="entry name" value="Helix hairpin bin"/>
    <property type="match status" value="1"/>
</dbReference>
<accession>A0AAE5CBX7</accession>
<evidence type="ECO:0000259" key="8">
    <source>
        <dbReference type="Pfam" id="PF25990"/>
    </source>
</evidence>
<evidence type="ECO:0000256" key="5">
    <source>
        <dbReference type="SAM" id="MobiDB-lite"/>
    </source>
</evidence>
<dbReference type="GO" id="GO:0015562">
    <property type="term" value="F:efflux transmembrane transporter activity"/>
    <property type="evidence" value="ECO:0007669"/>
    <property type="project" value="TreeGrafter"/>
</dbReference>
<evidence type="ECO:0000259" key="6">
    <source>
        <dbReference type="Pfam" id="PF25917"/>
    </source>
</evidence>
<protein>
    <submittedName>
        <fullName evidence="9">Efflux RND transporter periplasmic adaptor subunit</fullName>
    </submittedName>
</protein>
<feature type="domain" description="YknX-like beta-barrel" evidence="8">
    <location>
        <begin position="230"/>
        <end position="309"/>
    </location>
</feature>
<dbReference type="GO" id="GO:1990281">
    <property type="term" value="C:efflux pump complex"/>
    <property type="evidence" value="ECO:0007669"/>
    <property type="project" value="TreeGrafter"/>
</dbReference>
<dbReference type="InterPro" id="IPR058636">
    <property type="entry name" value="Beta-barrel_YknX"/>
</dbReference>
<evidence type="ECO:0000256" key="4">
    <source>
        <dbReference type="SAM" id="Coils"/>
    </source>
</evidence>
<evidence type="ECO:0000256" key="2">
    <source>
        <dbReference type="ARBA" id="ARBA00009477"/>
    </source>
</evidence>
<sequence length="422" mass="45220">MNKKKALIAGAIVIVIAAFVILALRQGQRGGTSVRTETVQRRDLVQVVTASGRIRPHRRVEIQADVSGRIVNLRVEEGDLVQRGDTLLIIDPATFIAAVQRAEAAIASAQASAAQAKASRDQAERLLRRTERIHEDSPELISDQQLEDAQTNYEVQEALYQAALHSVEQSRANLREARDRLAKTVILAPMTGRVVRLNVEEGETAIVGTMNNPGTVLLTVADLSEMEAVVEVDETDVPQIELGDSAVIEIDAFPDRTFSGRVTEIGHSSIQGGAAGLSGLTSDQSVDFEVVIRLDDPPPSLRTDLSATADVIAATRDSVLAVPIIALTLRTPETEEEPPGDTGTEEIPLGDGAEPEEVEGVFVVGEDNVVSFRPVTVGIAGRDHFEIIEGLEEGEVIVAGSFQAIRDLEAGETVKPETSGNN</sequence>
<dbReference type="Pfam" id="PF25990">
    <property type="entry name" value="Beta-barrel_YknX"/>
    <property type="match status" value="1"/>
</dbReference>
<dbReference type="Gene3D" id="2.40.50.100">
    <property type="match status" value="2"/>
</dbReference>
<evidence type="ECO:0000256" key="1">
    <source>
        <dbReference type="ARBA" id="ARBA00004196"/>
    </source>
</evidence>
<gene>
    <name evidence="9" type="ORF">GWO12_07630</name>
</gene>
<evidence type="ECO:0000313" key="10">
    <source>
        <dbReference type="Proteomes" id="UP000702544"/>
    </source>
</evidence>
<dbReference type="PANTHER" id="PTHR30469:SF33">
    <property type="entry name" value="SLR1207 PROTEIN"/>
    <property type="match status" value="1"/>
</dbReference>
<comment type="caution">
    <text evidence="9">The sequence shown here is derived from an EMBL/GenBank/DDBJ whole genome shotgun (WGS) entry which is preliminary data.</text>
</comment>
<feature type="domain" description="Multidrug resistance protein MdtA-like barrel-sandwich hybrid" evidence="6">
    <location>
        <begin position="58"/>
        <end position="210"/>
    </location>
</feature>
<feature type="coiled-coil region" evidence="4">
    <location>
        <begin position="99"/>
        <end position="133"/>
    </location>
</feature>
<feature type="region of interest" description="Disordered" evidence="5">
    <location>
        <begin position="331"/>
        <end position="352"/>
    </location>
</feature>
<dbReference type="Gene3D" id="2.40.420.20">
    <property type="match status" value="1"/>
</dbReference>
<dbReference type="EMBL" id="JAACAK010000051">
    <property type="protein sequence ID" value="NIR74970.1"/>
    <property type="molecule type" value="Genomic_DNA"/>
</dbReference>